<accession>A0A1A8YYL9</accession>
<evidence type="ECO:0000313" key="3">
    <source>
        <dbReference type="EMBL" id="SBT37357.1"/>
    </source>
</evidence>
<proteinExistence type="predicted"/>
<evidence type="ECO:0000313" key="5">
    <source>
        <dbReference type="Proteomes" id="UP000078555"/>
    </source>
</evidence>
<keyword evidence="1" id="KW-0812">Transmembrane</keyword>
<evidence type="ECO:0000313" key="2">
    <source>
        <dbReference type="EMBL" id="SBT36821.1"/>
    </source>
</evidence>
<gene>
    <name evidence="2" type="ORF">POVWA1_034520</name>
    <name evidence="3" type="ORF">POVWA2_033670</name>
</gene>
<evidence type="ECO:0000313" key="4">
    <source>
        <dbReference type="Proteomes" id="UP000078550"/>
    </source>
</evidence>
<protein>
    <submittedName>
        <fullName evidence="2">Uncharacterized protein</fullName>
    </submittedName>
</protein>
<evidence type="ECO:0000256" key="1">
    <source>
        <dbReference type="SAM" id="Phobius"/>
    </source>
</evidence>
<keyword evidence="1" id="KW-1133">Transmembrane helix</keyword>
<reference evidence="2" key="1">
    <citation type="submission" date="2016-05" db="EMBL/GenBank/DDBJ databases">
        <authorList>
            <person name="Lavstsen T."/>
            <person name="Jespersen J.S."/>
        </authorList>
    </citation>
    <scope>NUCLEOTIDE SEQUENCE [LARGE SCALE GENOMIC DNA]</scope>
</reference>
<dbReference type="Proteomes" id="UP000078555">
    <property type="component" value="Unassembled WGS sequence"/>
</dbReference>
<organism evidence="2 5">
    <name type="scientific">Plasmodium ovale wallikeri</name>
    <dbReference type="NCBI Taxonomy" id="864142"/>
    <lineage>
        <taxon>Eukaryota</taxon>
        <taxon>Sar</taxon>
        <taxon>Alveolata</taxon>
        <taxon>Apicomplexa</taxon>
        <taxon>Aconoidasida</taxon>
        <taxon>Haemosporida</taxon>
        <taxon>Plasmodiidae</taxon>
        <taxon>Plasmodium</taxon>
        <taxon>Plasmodium (Plasmodium)</taxon>
    </lineage>
</organism>
<reference evidence="4 5" key="2">
    <citation type="submission" date="2016-05" db="EMBL/GenBank/DDBJ databases">
        <authorList>
            <person name="Naeem Raeece"/>
        </authorList>
    </citation>
    <scope>NUCLEOTIDE SEQUENCE [LARGE SCALE GENOMIC DNA]</scope>
</reference>
<dbReference type="EMBL" id="FLRE01000128">
    <property type="protein sequence ID" value="SBT37357.1"/>
    <property type="molecule type" value="Genomic_DNA"/>
</dbReference>
<dbReference type="EMBL" id="FLRD01000100">
    <property type="protein sequence ID" value="SBT36821.1"/>
    <property type="molecule type" value="Genomic_DNA"/>
</dbReference>
<keyword evidence="5" id="KW-1185">Reference proteome</keyword>
<feature type="transmembrane region" description="Helical" evidence="1">
    <location>
        <begin position="42"/>
        <end position="62"/>
    </location>
</feature>
<dbReference type="Proteomes" id="UP000078550">
    <property type="component" value="Unassembled WGS sequence"/>
</dbReference>
<dbReference type="AlphaFoldDB" id="A0A1A8YYL9"/>
<name>A0A1A8YYL9_PLAOA</name>
<sequence>MYKCRSSHLRKTRQFVSTLETKSVKWAKSLFSPGYEGEYENYQFLIAVASAIAAIAAAIAFANCRSIGTRYAFPIVSPTVHAKKTFCITRSCNPL</sequence>
<keyword evidence="1" id="KW-0472">Membrane</keyword>